<evidence type="ECO:0000256" key="1">
    <source>
        <dbReference type="SAM" id="Phobius"/>
    </source>
</evidence>
<gene>
    <name evidence="2" type="ORF">NPIL_325811</name>
</gene>
<keyword evidence="1" id="KW-1133">Transmembrane helix</keyword>
<evidence type="ECO:0000313" key="2">
    <source>
        <dbReference type="EMBL" id="GFT79187.1"/>
    </source>
</evidence>
<organism evidence="2 3">
    <name type="scientific">Nephila pilipes</name>
    <name type="common">Giant wood spider</name>
    <name type="synonym">Nephila maculata</name>
    <dbReference type="NCBI Taxonomy" id="299642"/>
    <lineage>
        <taxon>Eukaryota</taxon>
        <taxon>Metazoa</taxon>
        <taxon>Ecdysozoa</taxon>
        <taxon>Arthropoda</taxon>
        <taxon>Chelicerata</taxon>
        <taxon>Arachnida</taxon>
        <taxon>Araneae</taxon>
        <taxon>Araneomorphae</taxon>
        <taxon>Entelegynae</taxon>
        <taxon>Araneoidea</taxon>
        <taxon>Nephilidae</taxon>
        <taxon>Nephila</taxon>
    </lineage>
</organism>
<reference evidence="2" key="1">
    <citation type="submission" date="2020-08" db="EMBL/GenBank/DDBJ databases">
        <title>Multicomponent nature underlies the extraordinary mechanical properties of spider dragline silk.</title>
        <authorList>
            <person name="Kono N."/>
            <person name="Nakamura H."/>
            <person name="Mori M."/>
            <person name="Yoshida Y."/>
            <person name="Ohtoshi R."/>
            <person name="Malay A.D."/>
            <person name="Moran D.A.P."/>
            <person name="Tomita M."/>
            <person name="Numata K."/>
            <person name="Arakawa K."/>
        </authorList>
    </citation>
    <scope>NUCLEOTIDE SEQUENCE</scope>
</reference>
<sequence>MDNNGKRKTRKIRTRPKPFLKKLAVSGIFGMVLDHSALSLSIFIVVCVVICILLAVFFFYSFICHGKHFPYHDRRDPDMEGIEMMEQQSHTKIRLNGQ</sequence>
<protein>
    <submittedName>
        <fullName evidence="2">Uncharacterized protein</fullName>
    </submittedName>
</protein>
<keyword evidence="1" id="KW-0472">Membrane</keyword>
<name>A0A8X6PMP6_NEPPI</name>
<feature type="transmembrane region" description="Helical" evidence="1">
    <location>
        <begin position="20"/>
        <end position="37"/>
    </location>
</feature>
<dbReference type="Proteomes" id="UP000887013">
    <property type="component" value="Unassembled WGS sequence"/>
</dbReference>
<accession>A0A8X6PMP6</accession>
<feature type="transmembrane region" description="Helical" evidence="1">
    <location>
        <begin position="43"/>
        <end position="65"/>
    </location>
</feature>
<comment type="caution">
    <text evidence="2">The sequence shown here is derived from an EMBL/GenBank/DDBJ whole genome shotgun (WGS) entry which is preliminary data.</text>
</comment>
<keyword evidence="3" id="KW-1185">Reference proteome</keyword>
<proteinExistence type="predicted"/>
<keyword evidence="1" id="KW-0812">Transmembrane</keyword>
<dbReference type="AlphaFoldDB" id="A0A8X6PMP6"/>
<dbReference type="EMBL" id="BMAW01071685">
    <property type="protein sequence ID" value="GFT79187.1"/>
    <property type="molecule type" value="Genomic_DNA"/>
</dbReference>
<evidence type="ECO:0000313" key="3">
    <source>
        <dbReference type="Proteomes" id="UP000887013"/>
    </source>
</evidence>